<dbReference type="RefSeq" id="WP_160606054.1">
    <property type="nucleotide sequence ID" value="NZ_WTYF01000002.1"/>
</dbReference>
<evidence type="ECO:0000313" key="2">
    <source>
        <dbReference type="Proteomes" id="UP000444185"/>
    </source>
</evidence>
<gene>
    <name evidence="1" type="ORF">GRI42_00115</name>
</gene>
<name>A0A844XXP4_9SPHN</name>
<accession>A0A844XXP4</accession>
<dbReference type="Proteomes" id="UP000444185">
    <property type="component" value="Unassembled WGS sequence"/>
</dbReference>
<dbReference type="OrthoDB" id="7407842at2"/>
<protein>
    <submittedName>
        <fullName evidence="1">Uncharacterized protein</fullName>
    </submittedName>
</protein>
<keyword evidence="2" id="KW-1185">Reference proteome</keyword>
<evidence type="ECO:0000313" key="1">
    <source>
        <dbReference type="EMBL" id="MXO49708.1"/>
    </source>
</evidence>
<proteinExistence type="predicted"/>
<sequence length="243" mass="26717">MREHGARCGKLPDTVKKREITAECRAERPAGTRLANLDVPIGCAPFPVSLPLFRHGGARNSASRTSHWLTLAQAEKLINAAHIAEQIGRPLNRHICVHWEAAGLTDREAMAATTAFLKYLREWCRGETAYLWTRENGAGKGSHVHILAHIPEGRTMRGALSRRWVARCTMRTYRAGAIFTRKIAGSSQPWGAHYGHNLSEVLAYTLKGTEPKSALVLGIGHENGGQISGKRCGTSRNLAGRRE</sequence>
<dbReference type="EMBL" id="WTYF01000002">
    <property type="protein sequence ID" value="MXO49708.1"/>
    <property type="molecule type" value="Genomic_DNA"/>
</dbReference>
<dbReference type="AlphaFoldDB" id="A0A844XXP4"/>
<comment type="caution">
    <text evidence="1">The sequence shown here is derived from an EMBL/GenBank/DDBJ whole genome shotgun (WGS) entry which is preliminary data.</text>
</comment>
<organism evidence="1 2">
    <name type="scientific">Qipengyuania gaetbuli</name>
    <dbReference type="NCBI Taxonomy" id="266952"/>
    <lineage>
        <taxon>Bacteria</taxon>
        <taxon>Pseudomonadati</taxon>
        <taxon>Pseudomonadota</taxon>
        <taxon>Alphaproteobacteria</taxon>
        <taxon>Sphingomonadales</taxon>
        <taxon>Erythrobacteraceae</taxon>
        <taxon>Qipengyuania</taxon>
    </lineage>
</organism>
<reference evidence="1 2" key="1">
    <citation type="submission" date="2019-12" db="EMBL/GenBank/DDBJ databases">
        <title>Genomic-based taxomic classification of the family Erythrobacteraceae.</title>
        <authorList>
            <person name="Xu L."/>
        </authorList>
    </citation>
    <scope>NUCLEOTIDE SEQUENCE [LARGE SCALE GENOMIC DNA]</scope>
    <source>
        <strain evidence="1 2">DSM 16225</strain>
    </source>
</reference>